<evidence type="ECO:0000313" key="4">
    <source>
        <dbReference type="Proteomes" id="UP001046870"/>
    </source>
</evidence>
<sequence length="382" mass="42467">MSNCIAFHTQIASIMEVLANAAVAEICKLVDDGYAVLRLEMSQSQKENKALKRKLQMMELRIAGGLSERREQETSVNNRPHGVHGCDKFRRIGTEEHFPTEGRLPVRPVDSLGRDGETAAVDGDVSPVQPAVMRDECADMEEGRTELLIKEERLEEDNEAQGEMKIRAERAVESRAGGGERTPIQDTQNKAAQHTEELTEQHRTRHSAWEPTEMEEQKPESLLIKEERPAGDLRRSDPGGGLKNREERAVSLSTGIGEGAPSVDTHTPPAQHTEELTEQHRTRHSAWECADMEEGRTEQLIKEERSVVSDGVRKASAPDSLREAGPCVWEVSGLEAALGAKQRLQHGESDGWTGRQNSLGSEHVTQPRRARGLIQSCSQFLR</sequence>
<evidence type="ECO:0000256" key="2">
    <source>
        <dbReference type="SAM" id="MobiDB-lite"/>
    </source>
</evidence>
<dbReference type="AlphaFoldDB" id="A0A9D3T2X0"/>
<evidence type="ECO:0000313" key="3">
    <source>
        <dbReference type="EMBL" id="KAG7458520.1"/>
    </source>
</evidence>
<keyword evidence="4" id="KW-1185">Reference proteome</keyword>
<gene>
    <name evidence="3" type="ORF">MATL_G00221140</name>
</gene>
<feature type="compositionally biased region" description="Basic and acidic residues" evidence="2">
    <location>
        <begin position="215"/>
        <end position="249"/>
    </location>
</feature>
<dbReference type="OrthoDB" id="8951528at2759"/>
<organism evidence="3 4">
    <name type="scientific">Megalops atlanticus</name>
    <name type="common">Tarpon</name>
    <name type="synonym">Clupea gigantea</name>
    <dbReference type="NCBI Taxonomy" id="7932"/>
    <lineage>
        <taxon>Eukaryota</taxon>
        <taxon>Metazoa</taxon>
        <taxon>Chordata</taxon>
        <taxon>Craniata</taxon>
        <taxon>Vertebrata</taxon>
        <taxon>Euteleostomi</taxon>
        <taxon>Actinopterygii</taxon>
        <taxon>Neopterygii</taxon>
        <taxon>Teleostei</taxon>
        <taxon>Elopiformes</taxon>
        <taxon>Megalopidae</taxon>
        <taxon>Megalops</taxon>
    </lineage>
</organism>
<proteinExistence type="predicted"/>
<dbReference type="Proteomes" id="UP001046870">
    <property type="component" value="Chromosome 20"/>
</dbReference>
<feature type="region of interest" description="Disordered" evidence="2">
    <location>
        <begin position="345"/>
        <end position="367"/>
    </location>
</feature>
<name>A0A9D3T2X0_MEGAT</name>
<dbReference type="EMBL" id="JAFDVH010000020">
    <property type="protein sequence ID" value="KAG7458520.1"/>
    <property type="molecule type" value="Genomic_DNA"/>
</dbReference>
<accession>A0A9D3T2X0</accession>
<feature type="compositionally biased region" description="Basic and acidic residues" evidence="2">
    <location>
        <begin position="193"/>
        <end position="202"/>
    </location>
</feature>
<protein>
    <submittedName>
        <fullName evidence="3">Uncharacterized protein</fullName>
    </submittedName>
</protein>
<reference evidence="3" key="1">
    <citation type="submission" date="2021-01" db="EMBL/GenBank/DDBJ databases">
        <authorList>
            <person name="Zahm M."/>
            <person name="Roques C."/>
            <person name="Cabau C."/>
            <person name="Klopp C."/>
            <person name="Donnadieu C."/>
            <person name="Jouanno E."/>
            <person name="Lampietro C."/>
            <person name="Louis A."/>
            <person name="Herpin A."/>
            <person name="Echchiki A."/>
            <person name="Berthelot C."/>
            <person name="Parey E."/>
            <person name="Roest-Crollius H."/>
            <person name="Braasch I."/>
            <person name="Postlethwait J."/>
            <person name="Bobe J."/>
            <person name="Montfort J."/>
            <person name="Bouchez O."/>
            <person name="Begum T."/>
            <person name="Mejri S."/>
            <person name="Adams A."/>
            <person name="Chen W.-J."/>
            <person name="Guiguen Y."/>
        </authorList>
    </citation>
    <scope>NUCLEOTIDE SEQUENCE</scope>
    <source>
        <strain evidence="3">YG-15Mar2019-1</strain>
        <tissue evidence="3">Brain</tissue>
    </source>
</reference>
<feature type="compositionally biased region" description="Polar residues" evidence="2">
    <location>
        <begin position="354"/>
        <end position="364"/>
    </location>
</feature>
<evidence type="ECO:0000256" key="1">
    <source>
        <dbReference type="SAM" id="Coils"/>
    </source>
</evidence>
<feature type="coiled-coil region" evidence="1">
    <location>
        <begin position="34"/>
        <end position="61"/>
    </location>
</feature>
<feature type="region of interest" description="Disordered" evidence="2">
    <location>
        <begin position="172"/>
        <end position="284"/>
    </location>
</feature>
<comment type="caution">
    <text evidence="3">The sequence shown here is derived from an EMBL/GenBank/DDBJ whole genome shotgun (WGS) entry which is preliminary data.</text>
</comment>
<keyword evidence="1" id="KW-0175">Coiled coil</keyword>